<accession>A0A502FVG8</accession>
<protein>
    <recommendedName>
        <fullName evidence="9">Cobalamin biosynthesis protein CobD</fullName>
    </recommendedName>
</protein>
<evidence type="ECO:0000256" key="5">
    <source>
        <dbReference type="ARBA" id="ARBA00022573"/>
    </source>
</evidence>
<keyword evidence="7 9" id="KW-1133">Transmembrane helix</keyword>
<evidence type="ECO:0000256" key="6">
    <source>
        <dbReference type="ARBA" id="ARBA00022692"/>
    </source>
</evidence>
<evidence type="ECO:0000313" key="10">
    <source>
        <dbReference type="EMBL" id="TPG52953.1"/>
    </source>
</evidence>
<keyword evidence="5 9" id="KW-0169">Cobalamin biosynthesis</keyword>
<name>A0A502FVG8_9SPHN</name>
<evidence type="ECO:0000256" key="9">
    <source>
        <dbReference type="HAMAP-Rule" id="MF_00024"/>
    </source>
</evidence>
<keyword evidence="8 9" id="KW-0472">Membrane</keyword>
<feature type="transmembrane region" description="Helical" evidence="9">
    <location>
        <begin position="318"/>
        <end position="336"/>
    </location>
</feature>
<dbReference type="Proteomes" id="UP000319931">
    <property type="component" value="Unassembled WGS sequence"/>
</dbReference>
<dbReference type="HAMAP" id="MF_00024">
    <property type="entry name" value="CobD_CbiB"/>
    <property type="match status" value="1"/>
</dbReference>
<dbReference type="InterPro" id="IPR004485">
    <property type="entry name" value="Cobalamin_biosynth_CobD/CbiB"/>
</dbReference>
<dbReference type="GO" id="GO:0005886">
    <property type="term" value="C:plasma membrane"/>
    <property type="evidence" value="ECO:0007669"/>
    <property type="project" value="UniProtKB-SubCell"/>
</dbReference>
<evidence type="ECO:0000256" key="7">
    <source>
        <dbReference type="ARBA" id="ARBA00022989"/>
    </source>
</evidence>
<dbReference type="GO" id="GO:0048472">
    <property type="term" value="F:threonine-phosphate decarboxylase activity"/>
    <property type="evidence" value="ECO:0007669"/>
    <property type="project" value="InterPro"/>
</dbReference>
<comment type="function">
    <text evidence="9">Converts cobyric acid to cobinamide by the addition of aminopropanol on the F carboxylic group.</text>
</comment>
<sequence>MRPTGCGSACRGAPTPSRDSIVRSAVVEPVALGALALDALLGWPGGLYARIGHPVGWFARLIGACEARWNGVVRTPRARWIAGIFTVLVLVCLVGAVAWGLTLLLRIALGGWAWIGIAVLAWPGLAQRSLDDHVRPVAAALEAGDLPAARSAVAMIVGRDTATLDESDVARAAIESLAESFCDGVVAPFFWLLLGGLPGLWIYKALNTADSMIGHREPRWRMFGWAAARSDDVANLVPARLAGVILCVVGGGGWGTLWRDAGKHASPNAGWPEAAMAGVLGVRLAGPIAYDGVVADKPWIGTGAVAIGAGEIRRALGVYRRGCALLWIVAGGVAWAL</sequence>
<comment type="pathway">
    <text evidence="2 9">Cofactor biosynthesis; adenosylcobalamin biosynthesis.</text>
</comment>
<comment type="caution">
    <text evidence="10">The sequence shown here is derived from an EMBL/GenBank/DDBJ whole genome shotgun (WGS) entry which is preliminary data.</text>
</comment>
<dbReference type="AlphaFoldDB" id="A0A502FVG8"/>
<evidence type="ECO:0000256" key="8">
    <source>
        <dbReference type="ARBA" id="ARBA00023136"/>
    </source>
</evidence>
<comment type="caution">
    <text evidence="9">Lacks conserved residue(s) required for the propagation of feature annotation.</text>
</comment>
<dbReference type="PANTHER" id="PTHR34308:SF1">
    <property type="entry name" value="COBALAMIN BIOSYNTHESIS PROTEIN CBIB"/>
    <property type="match status" value="1"/>
</dbReference>
<proteinExistence type="inferred from homology"/>
<organism evidence="10 11">
    <name type="scientific">Sphingomonas glacialis</name>
    <dbReference type="NCBI Taxonomy" id="658225"/>
    <lineage>
        <taxon>Bacteria</taxon>
        <taxon>Pseudomonadati</taxon>
        <taxon>Pseudomonadota</taxon>
        <taxon>Alphaproteobacteria</taxon>
        <taxon>Sphingomonadales</taxon>
        <taxon>Sphingomonadaceae</taxon>
        <taxon>Sphingomonas</taxon>
    </lineage>
</organism>
<evidence type="ECO:0000256" key="1">
    <source>
        <dbReference type="ARBA" id="ARBA00004651"/>
    </source>
</evidence>
<dbReference type="EMBL" id="RCZC01000003">
    <property type="protein sequence ID" value="TPG52953.1"/>
    <property type="molecule type" value="Genomic_DNA"/>
</dbReference>
<dbReference type="OrthoDB" id="9811967at2"/>
<comment type="subcellular location">
    <subcellularLocation>
        <location evidence="1 9">Cell membrane</location>
        <topology evidence="1 9">Multi-pass membrane protein</topology>
    </subcellularLocation>
</comment>
<feature type="transmembrane region" description="Helical" evidence="9">
    <location>
        <begin position="80"/>
        <end position="101"/>
    </location>
</feature>
<gene>
    <name evidence="9 10" type="primary">cobD</name>
    <name evidence="10" type="ORF">EAH76_14000</name>
</gene>
<keyword evidence="4 9" id="KW-1003">Cell membrane</keyword>
<evidence type="ECO:0000256" key="2">
    <source>
        <dbReference type="ARBA" id="ARBA00004953"/>
    </source>
</evidence>
<dbReference type="GO" id="GO:0009236">
    <property type="term" value="P:cobalamin biosynthetic process"/>
    <property type="evidence" value="ECO:0007669"/>
    <property type="project" value="UniProtKB-UniRule"/>
</dbReference>
<reference evidence="10 11" key="1">
    <citation type="journal article" date="2019" name="Environ. Microbiol.">
        <title>Species interactions and distinct microbial communities in high Arctic permafrost affected cryosols are associated with the CH4 and CO2 gas fluxes.</title>
        <authorList>
            <person name="Altshuler I."/>
            <person name="Hamel J."/>
            <person name="Turney S."/>
            <person name="Magnuson E."/>
            <person name="Levesque R."/>
            <person name="Greer C."/>
            <person name="Whyte L.G."/>
        </authorList>
    </citation>
    <scope>NUCLEOTIDE SEQUENCE [LARGE SCALE GENOMIC DNA]</scope>
    <source>
        <strain evidence="10 11">E6.1</strain>
    </source>
</reference>
<dbReference type="NCBIfam" id="TIGR00380">
    <property type="entry name" value="cobal_cbiB"/>
    <property type="match status" value="1"/>
</dbReference>
<dbReference type="PANTHER" id="PTHR34308">
    <property type="entry name" value="COBALAMIN BIOSYNTHESIS PROTEIN CBIB"/>
    <property type="match status" value="1"/>
</dbReference>
<evidence type="ECO:0000313" key="11">
    <source>
        <dbReference type="Proteomes" id="UP000319931"/>
    </source>
</evidence>
<dbReference type="UniPathway" id="UPA00148"/>
<evidence type="ECO:0000256" key="3">
    <source>
        <dbReference type="ARBA" id="ARBA00006263"/>
    </source>
</evidence>
<dbReference type="GO" id="GO:0015420">
    <property type="term" value="F:ABC-type vitamin B12 transporter activity"/>
    <property type="evidence" value="ECO:0007669"/>
    <property type="project" value="UniProtKB-UniRule"/>
</dbReference>
<keyword evidence="11" id="KW-1185">Reference proteome</keyword>
<comment type="similarity">
    <text evidence="3 9">Belongs to the CobD/CbiB family.</text>
</comment>
<keyword evidence="6 9" id="KW-0812">Transmembrane</keyword>
<dbReference type="Pfam" id="PF03186">
    <property type="entry name" value="CobD_Cbib"/>
    <property type="match status" value="1"/>
</dbReference>
<feature type="transmembrane region" description="Helical" evidence="9">
    <location>
        <begin position="107"/>
        <end position="125"/>
    </location>
</feature>
<evidence type="ECO:0000256" key="4">
    <source>
        <dbReference type="ARBA" id="ARBA00022475"/>
    </source>
</evidence>